<feature type="transmembrane region" description="Helical" evidence="7">
    <location>
        <begin position="322"/>
        <end position="348"/>
    </location>
</feature>
<keyword evidence="11" id="KW-1185">Reference proteome</keyword>
<feature type="domain" description="ABC3 transporter permease C-terminal" evidence="8">
    <location>
        <begin position="282"/>
        <end position="414"/>
    </location>
</feature>
<dbReference type="Pfam" id="PF02687">
    <property type="entry name" value="FtsX"/>
    <property type="match status" value="1"/>
</dbReference>
<comment type="subcellular location">
    <subcellularLocation>
        <location evidence="1">Cell membrane</location>
        <topology evidence="1">Multi-pass membrane protein</topology>
    </subcellularLocation>
</comment>
<sequence>MKLERKLAMRNLLRNRQRSLLTSIMIVATVSLMILFQGLSDGGHRAMVDIGIKMGLGHVLVYQQGYNDDPSLEHLLVDAADTGQQLQQSVPELTHMVRRLHLNGLIQAGANGVPITLAGVDPGLEVQVSRIADRKSMMAGQTLAELPRERSGNGLPGIVIGEQLARNLEVGLGDRVTVSVKPKGSSDLSREAFLVTGIFKTGMQELDAFWAELDIADAQRLARLGQEVSVLALYLDDVEKVGPVAARLASQLPAGKYEVLRWDQVAPELHSAVMLDAAGMYLLMVIVFVVVAAAILNTILISVMKRTREFGVMLALGASPALVVRVVFWEALFLALFCIALGGALGYAGHYHFATEGLNFREVFGTTLEAGGVLLPDRFFSFIYPGKLAFSLLFVLLLTLLVTIYPAIRASRLAPVEATRHG</sequence>
<proteinExistence type="inferred from homology"/>
<dbReference type="InterPro" id="IPR003838">
    <property type="entry name" value="ABC3_permease_C"/>
</dbReference>
<accession>A0ABQ5Y9Y8</accession>
<dbReference type="PANTHER" id="PTHR30489:SF0">
    <property type="entry name" value="LIPOPROTEIN-RELEASING SYSTEM TRANSMEMBRANE PROTEIN LOLE"/>
    <property type="match status" value="1"/>
</dbReference>
<evidence type="ECO:0000259" key="8">
    <source>
        <dbReference type="Pfam" id="PF02687"/>
    </source>
</evidence>
<dbReference type="Proteomes" id="UP001156706">
    <property type="component" value="Unassembled WGS sequence"/>
</dbReference>
<dbReference type="InterPro" id="IPR051447">
    <property type="entry name" value="Lipoprotein-release_system"/>
</dbReference>
<keyword evidence="4 7" id="KW-0812">Transmembrane</keyword>
<feature type="transmembrane region" description="Helical" evidence="7">
    <location>
        <begin position="388"/>
        <end position="408"/>
    </location>
</feature>
<evidence type="ECO:0000256" key="2">
    <source>
        <dbReference type="ARBA" id="ARBA00005236"/>
    </source>
</evidence>
<dbReference type="RefSeq" id="WP_284194908.1">
    <property type="nucleotide sequence ID" value="NZ_BSOG01000001.1"/>
</dbReference>
<evidence type="ECO:0000256" key="7">
    <source>
        <dbReference type="SAM" id="Phobius"/>
    </source>
</evidence>
<gene>
    <name evidence="10" type="ORF">GCM10007907_05560</name>
</gene>
<comment type="caution">
    <text evidence="10">The sequence shown here is derived from an EMBL/GenBank/DDBJ whole genome shotgun (WGS) entry which is preliminary data.</text>
</comment>
<keyword evidence="3" id="KW-1003">Cell membrane</keyword>
<dbReference type="PANTHER" id="PTHR30489">
    <property type="entry name" value="LIPOPROTEIN-RELEASING SYSTEM TRANSMEMBRANE PROTEIN LOLE"/>
    <property type="match status" value="1"/>
</dbReference>
<feature type="transmembrane region" description="Helical" evidence="7">
    <location>
        <begin position="278"/>
        <end position="301"/>
    </location>
</feature>
<evidence type="ECO:0000256" key="6">
    <source>
        <dbReference type="ARBA" id="ARBA00023136"/>
    </source>
</evidence>
<name>A0ABQ5Y9Y8_9NEIS</name>
<evidence type="ECO:0000256" key="4">
    <source>
        <dbReference type="ARBA" id="ARBA00022692"/>
    </source>
</evidence>
<evidence type="ECO:0000256" key="3">
    <source>
        <dbReference type="ARBA" id="ARBA00022475"/>
    </source>
</evidence>
<dbReference type="Pfam" id="PF12704">
    <property type="entry name" value="MacB_PCD"/>
    <property type="match status" value="1"/>
</dbReference>
<evidence type="ECO:0000313" key="11">
    <source>
        <dbReference type="Proteomes" id="UP001156706"/>
    </source>
</evidence>
<keyword evidence="5 7" id="KW-1133">Transmembrane helix</keyword>
<feature type="transmembrane region" description="Helical" evidence="7">
    <location>
        <begin position="20"/>
        <end position="39"/>
    </location>
</feature>
<dbReference type="EMBL" id="BSOG01000001">
    <property type="protein sequence ID" value="GLR11766.1"/>
    <property type="molecule type" value="Genomic_DNA"/>
</dbReference>
<evidence type="ECO:0000256" key="1">
    <source>
        <dbReference type="ARBA" id="ARBA00004651"/>
    </source>
</evidence>
<reference evidence="11" key="1">
    <citation type="journal article" date="2019" name="Int. J. Syst. Evol. Microbiol.">
        <title>The Global Catalogue of Microorganisms (GCM) 10K type strain sequencing project: providing services to taxonomists for standard genome sequencing and annotation.</title>
        <authorList>
            <consortium name="The Broad Institute Genomics Platform"/>
            <consortium name="The Broad Institute Genome Sequencing Center for Infectious Disease"/>
            <person name="Wu L."/>
            <person name="Ma J."/>
        </authorList>
    </citation>
    <scope>NUCLEOTIDE SEQUENCE [LARGE SCALE GENOMIC DNA]</scope>
    <source>
        <strain evidence="11">NBRC 110044</strain>
    </source>
</reference>
<organism evidence="10 11">
    <name type="scientific">Chitinimonas prasina</name>
    <dbReference type="NCBI Taxonomy" id="1434937"/>
    <lineage>
        <taxon>Bacteria</taxon>
        <taxon>Pseudomonadati</taxon>
        <taxon>Pseudomonadota</taxon>
        <taxon>Betaproteobacteria</taxon>
        <taxon>Neisseriales</taxon>
        <taxon>Chitinibacteraceae</taxon>
        <taxon>Chitinimonas</taxon>
    </lineage>
</organism>
<evidence type="ECO:0000313" key="10">
    <source>
        <dbReference type="EMBL" id="GLR11766.1"/>
    </source>
</evidence>
<feature type="domain" description="MacB-like periplasmic core" evidence="9">
    <location>
        <begin position="19"/>
        <end position="249"/>
    </location>
</feature>
<evidence type="ECO:0000256" key="5">
    <source>
        <dbReference type="ARBA" id="ARBA00022989"/>
    </source>
</evidence>
<protein>
    <submittedName>
        <fullName evidence="10">ABC transporter permease</fullName>
    </submittedName>
</protein>
<dbReference type="InterPro" id="IPR025857">
    <property type="entry name" value="MacB_PCD"/>
</dbReference>
<comment type="similarity">
    <text evidence="2">Belongs to the ABC-4 integral membrane protein family. LolC/E subfamily.</text>
</comment>
<evidence type="ECO:0000259" key="9">
    <source>
        <dbReference type="Pfam" id="PF12704"/>
    </source>
</evidence>
<keyword evidence="6 7" id="KW-0472">Membrane</keyword>